<organism evidence="13 14">
    <name type="scientific">Gryllotalpicola daejeonensis</name>
    <dbReference type="NCBI Taxonomy" id="993087"/>
    <lineage>
        <taxon>Bacteria</taxon>
        <taxon>Bacillati</taxon>
        <taxon>Actinomycetota</taxon>
        <taxon>Actinomycetes</taxon>
        <taxon>Micrococcales</taxon>
        <taxon>Microbacteriaceae</taxon>
        <taxon>Gryllotalpicola</taxon>
    </lineage>
</organism>
<evidence type="ECO:0000256" key="7">
    <source>
        <dbReference type="RuleBase" id="RU004326"/>
    </source>
</evidence>
<dbReference type="InterPro" id="IPR005843">
    <property type="entry name" value="A-D-PHexomutase_C"/>
</dbReference>
<comment type="cofactor">
    <cofactor evidence="6">
        <name>Mg(2+)</name>
        <dbReference type="ChEBI" id="CHEBI:18420"/>
    </cofactor>
    <text evidence="6">Binds 1 Mg(2+) ion per subunit.</text>
</comment>
<dbReference type="Gene3D" id="3.30.310.50">
    <property type="entry name" value="Alpha-D-phosphohexomutase, C-terminal domain"/>
    <property type="match status" value="1"/>
</dbReference>
<keyword evidence="2 6" id="KW-0597">Phosphoprotein</keyword>
<evidence type="ECO:0000259" key="9">
    <source>
        <dbReference type="Pfam" id="PF00408"/>
    </source>
</evidence>
<dbReference type="InterPro" id="IPR016066">
    <property type="entry name" value="A-D-PHexomutase_CS"/>
</dbReference>
<dbReference type="Pfam" id="PF02878">
    <property type="entry name" value="PGM_PMM_I"/>
    <property type="match status" value="1"/>
</dbReference>
<evidence type="ECO:0000313" key="14">
    <source>
        <dbReference type="Proteomes" id="UP001415169"/>
    </source>
</evidence>
<evidence type="ECO:0000259" key="11">
    <source>
        <dbReference type="Pfam" id="PF02879"/>
    </source>
</evidence>
<evidence type="ECO:0000256" key="1">
    <source>
        <dbReference type="ARBA" id="ARBA00010231"/>
    </source>
</evidence>
<dbReference type="InterPro" id="IPR005845">
    <property type="entry name" value="A-D-PHexomutase_a/b/a-II"/>
</dbReference>
<feature type="binding site" description="via phosphate group" evidence="6">
    <location>
        <position position="110"/>
    </location>
    <ligand>
        <name>Mg(2+)</name>
        <dbReference type="ChEBI" id="CHEBI:18420"/>
    </ligand>
</feature>
<dbReference type="PANTHER" id="PTHR42946">
    <property type="entry name" value="PHOSPHOHEXOSE MUTASE"/>
    <property type="match status" value="1"/>
</dbReference>
<keyword evidence="3 6" id="KW-0479">Metal-binding</keyword>
<dbReference type="InterPro" id="IPR005844">
    <property type="entry name" value="A-D-PHexomutase_a/b/a-I"/>
</dbReference>
<feature type="modified residue" description="Phosphoserine" evidence="6">
    <location>
        <position position="110"/>
    </location>
</feature>
<dbReference type="SUPFAM" id="SSF55957">
    <property type="entry name" value="Phosphoglucomutase, C-terminal domain"/>
    <property type="match status" value="1"/>
</dbReference>
<name>A0ABP7ZJH3_9MICO</name>
<feature type="domain" description="Alpha-D-phosphohexomutase alpha/beta/alpha" evidence="12">
    <location>
        <begin position="265"/>
        <end position="374"/>
    </location>
</feature>
<evidence type="ECO:0000256" key="8">
    <source>
        <dbReference type="RuleBase" id="RU004327"/>
    </source>
</evidence>
<dbReference type="PANTHER" id="PTHR42946:SF1">
    <property type="entry name" value="PHOSPHOGLUCOMUTASE (ALPHA-D-GLUCOSE-1,6-BISPHOSPHATE-DEPENDENT)"/>
    <property type="match status" value="1"/>
</dbReference>
<evidence type="ECO:0000256" key="4">
    <source>
        <dbReference type="ARBA" id="ARBA00022842"/>
    </source>
</evidence>
<dbReference type="InterPro" id="IPR050060">
    <property type="entry name" value="Phosphoglucosamine_mutase"/>
</dbReference>
<evidence type="ECO:0000259" key="10">
    <source>
        <dbReference type="Pfam" id="PF02878"/>
    </source>
</evidence>
<dbReference type="CDD" id="cd05802">
    <property type="entry name" value="GlmM"/>
    <property type="match status" value="1"/>
</dbReference>
<dbReference type="InterPro" id="IPR005841">
    <property type="entry name" value="Alpha-D-phosphohexomutase_SF"/>
</dbReference>
<dbReference type="Pfam" id="PF02880">
    <property type="entry name" value="PGM_PMM_III"/>
    <property type="match status" value="1"/>
</dbReference>
<feature type="domain" description="Alpha-D-phosphohexomutase alpha/beta/alpha" evidence="10">
    <location>
        <begin position="3"/>
        <end position="143"/>
    </location>
</feature>
<comment type="catalytic activity">
    <reaction evidence="6 8">
        <text>alpha-D-glucosamine 1-phosphate = D-glucosamine 6-phosphate</text>
        <dbReference type="Rhea" id="RHEA:23424"/>
        <dbReference type="ChEBI" id="CHEBI:58516"/>
        <dbReference type="ChEBI" id="CHEBI:58725"/>
        <dbReference type="EC" id="5.4.2.10"/>
    </reaction>
</comment>
<dbReference type="NCBIfam" id="TIGR01455">
    <property type="entry name" value="glmM"/>
    <property type="match status" value="1"/>
</dbReference>
<dbReference type="SUPFAM" id="SSF53738">
    <property type="entry name" value="Phosphoglucomutase, first 3 domains"/>
    <property type="match status" value="3"/>
</dbReference>
<dbReference type="Proteomes" id="UP001415169">
    <property type="component" value="Unassembled WGS sequence"/>
</dbReference>
<evidence type="ECO:0000256" key="2">
    <source>
        <dbReference type="ARBA" id="ARBA00022553"/>
    </source>
</evidence>
<dbReference type="PROSITE" id="PS00710">
    <property type="entry name" value="PGM_PMM"/>
    <property type="match status" value="1"/>
</dbReference>
<feature type="domain" description="Alpha-D-phosphohexomutase alpha/beta/alpha" evidence="11">
    <location>
        <begin position="165"/>
        <end position="260"/>
    </location>
</feature>
<dbReference type="Pfam" id="PF02879">
    <property type="entry name" value="PGM_PMM_II"/>
    <property type="match status" value="1"/>
</dbReference>
<reference evidence="13" key="2">
    <citation type="submission" date="2023-12" db="EMBL/GenBank/DDBJ databases">
        <authorList>
            <person name="Sun Q."/>
            <person name="Inoue M."/>
        </authorList>
    </citation>
    <scope>NUCLEOTIDE SEQUENCE</scope>
    <source>
        <strain evidence="13">JCM 17590</strain>
    </source>
</reference>
<comment type="similarity">
    <text evidence="1 6 7">Belongs to the phosphohexose mutase family.</text>
</comment>
<comment type="caution">
    <text evidence="13">The sequence shown here is derived from an EMBL/GenBank/DDBJ whole genome shotgun (WGS) entry which is preliminary data.</text>
</comment>
<dbReference type="PRINTS" id="PR00509">
    <property type="entry name" value="PGMPMM"/>
</dbReference>
<dbReference type="InterPro" id="IPR036900">
    <property type="entry name" value="A-D-PHexomutase_C_sf"/>
</dbReference>
<evidence type="ECO:0000256" key="3">
    <source>
        <dbReference type="ARBA" id="ARBA00022723"/>
    </source>
</evidence>
<comment type="PTM">
    <text evidence="6">Activated by phosphorylation.</text>
</comment>
<feature type="binding site" evidence="6">
    <location>
        <position position="251"/>
    </location>
    <ligand>
        <name>Mg(2+)</name>
        <dbReference type="ChEBI" id="CHEBI:18420"/>
    </ligand>
</feature>
<accession>A0ABP7ZJH3</accession>
<keyword evidence="4 6" id="KW-0460">Magnesium</keyword>
<feature type="domain" description="Alpha-D-phosphohexomutase C-terminal" evidence="9">
    <location>
        <begin position="380"/>
        <end position="446"/>
    </location>
</feature>
<feature type="binding site" evidence="6">
    <location>
        <position position="249"/>
    </location>
    <ligand>
        <name>Mg(2+)</name>
        <dbReference type="ChEBI" id="CHEBI:18420"/>
    </ligand>
</feature>
<comment type="function">
    <text evidence="6 8">Catalyzes the conversion of glucosamine-6-phosphate to glucosamine-1-phosphate.</text>
</comment>
<feature type="active site" description="Phosphoserine intermediate" evidence="6">
    <location>
        <position position="110"/>
    </location>
</feature>
<evidence type="ECO:0000256" key="5">
    <source>
        <dbReference type="ARBA" id="ARBA00023235"/>
    </source>
</evidence>
<evidence type="ECO:0000256" key="6">
    <source>
        <dbReference type="HAMAP-Rule" id="MF_01554"/>
    </source>
</evidence>
<sequence length="454" mass="46930">MPRLFGTDGVRGLANGEVLTAELALRVAQAAAIVLGTGREADARRSAGKRPTAVVARDPRISGEFLVSAVAAGLASSGVDVLDAGVIPTPAAAFLIADIGADFGVMISASHNPAPDNGIKIFARGGTKLPDVVEDRIEAALTQPKWTPTGGDVGRIRRFADAEDRYVVHLIESLPHRLDGIHVVLDTANGAAAGTSPEAFTLAGAKVTLIGADPDGLNINDGVGSTHIDNLKRAVLEAGADVGIAHDGDADRCLAVDANGNEVSGDQIMAILALSLKDRGKLAKNTLVATVMSNLGLHRCMAAHGIEVVTTAVGDRYVLEEINAKGYSVGGEQSGHVILSDFATTGDGALTGLTLLSEMARTGKTLAELASVMTVFPQELVNVRGVDRDRLKGNEVIAAAVAAVEEELGETGRVVLRPSGTEPMIRVMVEAADDETALAYAQRLADVVKSELAV</sequence>
<dbReference type="RefSeq" id="WP_344791217.1">
    <property type="nucleotide sequence ID" value="NZ_BAABBV010000001.1"/>
</dbReference>
<dbReference type="Pfam" id="PF00408">
    <property type="entry name" value="PGM_PMM_IV"/>
    <property type="match status" value="1"/>
</dbReference>
<evidence type="ECO:0000259" key="12">
    <source>
        <dbReference type="Pfam" id="PF02880"/>
    </source>
</evidence>
<dbReference type="InterPro" id="IPR005846">
    <property type="entry name" value="A-D-PHexomutase_a/b/a-III"/>
</dbReference>
<protein>
    <recommendedName>
        <fullName evidence="6 8">Phosphoglucosamine mutase</fullName>
        <ecNumber evidence="6 8">5.4.2.10</ecNumber>
    </recommendedName>
</protein>
<keyword evidence="5 6" id="KW-0413">Isomerase</keyword>
<feature type="binding site" evidence="6">
    <location>
        <position position="247"/>
    </location>
    <ligand>
        <name>Mg(2+)</name>
        <dbReference type="ChEBI" id="CHEBI:18420"/>
    </ligand>
</feature>
<dbReference type="EMBL" id="BAABBV010000001">
    <property type="protein sequence ID" value="GAA4160165.1"/>
    <property type="molecule type" value="Genomic_DNA"/>
</dbReference>
<dbReference type="EC" id="5.4.2.10" evidence="6 8"/>
<evidence type="ECO:0000313" key="13">
    <source>
        <dbReference type="EMBL" id="GAA4160165.1"/>
    </source>
</evidence>
<keyword evidence="14" id="KW-1185">Reference proteome</keyword>
<gene>
    <name evidence="6 13" type="primary">glmM</name>
    <name evidence="13" type="ORF">GCM10022286_15820</name>
</gene>
<dbReference type="HAMAP" id="MF_01554_B">
    <property type="entry name" value="GlmM_B"/>
    <property type="match status" value="1"/>
</dbReference>
<dbReference type="Gene3D" id="3.40.120.10">
    <property type="entry name" value="Alpha-D-Glucose-1,6-Bisphosphate, subunit A, domain 3"/>
    <property type="match status" value="3"/>
</dbReference>
<reference evidence="13" key="1">
    <citation type="journal article" date="2014" name="Int. J. Syst. Evol. Microbiol.">
        <title>Complete genome of a new Firmicutes species belonging to the dominant human colonic microbiota ('Ruminococcus bicirculans') reveals two chromosomes and a selective capacity to utilize plant glucans.</title>
        <authorList>
            <consortium name="NISC Comparative Sequencing Program"/>
            <person name="Wegmann U."/>
            <person name="Louis P."/>
            <person name="Goesmann A."/>
            <person name="Henrissat B."/>
            <person name="Duncan S.H."/>
            <person name="Flint H.J."/>
        </authorList>
    </citation>
    <scope>NUCLEOTIDE SEQUENCE</scope>
    <source>
        <strain evidence="13">JCM 17590</strain>
    </source>
</reference>
<dbReference type="InterPro" id="IPR016055">
    <property type="entry name" value="A-D-PHexomutase_a/b/a-I/II/III"/>
</dbReference>
<proteinExistence type="inferred from homology"/>
<dbReference type="InterPro" id="IPR006352">
    <property type="entry name" value="GlmM_bact"/>
</dbReference>